<evidence type="ECO:0000259" key="3">
    <source>
        <dbReference type="Pfam" id="PF20803"/>
    </source>
</evidence>
<protein>
    <submittedName>
        <fullName evidence="4">Transcriptional regulator, PaaX family</fullName>
    </submittedName>
</protein>
<keyword evidence="5" id="KW-1185">Reference proteome</keyword>
<dbReference type="PANTHER" id="PTHR30319">
    <property type="entry name" value="PHENYLACETIC ACID REGULATOR-RELATED TRANSCRIPTIONAL REPRESSOR"/>
    <property type="match status" value="1"/>
</dbReference>
<feature type="domain" description="Transcriptional repressor PaaX-like C-terminal" evidence="2">
    <location>
        <begin position="199"/>
        <end position="287"/>
    </location>
</feature>
<dbReference type="Pfam" id="PF20803">
    <property type="entry name" value="PaaX_M"/>
    <property type="match status" value="1"/>
</dbReference>
<dbReference type="Proteomes" id="UP000192674">
    <property type="component" value="Unassembled WGS sequence"/>
</dbReference>
<dbReference type="Pfam" id="PF07848">
    <property type="entry name" value="PaaX"/>
    <property type="match status" value="1"/>
</dbReference>
<evidence type="ECO:0000259" key="1">
    <source>
        <dbReference type="Pfam" id="PF07848"/>
    </source>
</evidence>
<organism evidence="4 5">
    <name type="scientific">Kibdelosporangium aridum</name>
    <dbReference type="NCBI Taxonomy" id="2030"/>
    <lineage>
        <taxon>Bacteria</taxon>
        <taxon>Bacillati</taxon>
        <taxon>Actinomycetota</taxon>
        <taxon>Actinomycetes</taxon>
        <taxon>Pseudonocardiales</taxon>
        <taxon>Pseudonocardiaceae</taxon>
        <taxon>Kibdelosporangium</taxon>
    </lineage>
</organism>
<dbReference type="AlphaFoldDB" id="A0A1W2FTH9"/>
<dbReference type="InterPro" id="IPR012906">
    <property type="entry name" value="PaaX-like_N"/>
</dbReference>
<dbReference type="Gene3D" id="1.10.10.10">
    <property type="entry name" value="Winged helix-like DNA-binding domain superfamily/Winged helix DNA-binding domain"/>
    <property type="match status" value="1"/>
</dbReference>
<proteinExistence type="predicted"/>
<evidence type="ECO:0000259" key="2">
    <source>
        <dbReference type="Pfam" id="PF08223"/>
    </source>
</evidence>
<gene>
    <name evidence="4" type="ORF">SAMN05661093_09025</name>
</gene>
<accession>A0A1W2FTH9</accession>
<dbReference type="InterPro" id="IPR036388">
    <property type="entry name" value="WH-like_DNA-bd_sf"/>
</dbReference>
<dbReference type="InterPro" id="IPR048846">
    <property type="entry name" value="PaaX-like_central"/>
</dbReference>
<dbReference type="PANTHER" id="PTHR30319:SF1">
    <property type="entry name" value="TRANSCRIPTIONAL REPRESSOR PAAX"/>
    <property type="match status" value="1"/>
</dbReference>
<dbReference type="GO" id="GO:0006351">
    <property type="term" value="P:DNA-templated transcription"/>
    <property type="evidence" value="ECO:0007669"/>
    <property type="project" value="InterPro"/>
</dbReference>
<dbReference type="Gene3D" id="3.30.70.2650">
    <property type="match status" value="1"/>
</dbReference>
<dbReference type="Gene3D" id="1.20.58.1460">
    <property type="match status" value="1"/>
</dbReference>
<dbReference type="OrthoDB" id="2270427at2"/>
<sequence length="329" mass="36355">MTSPYDIEEIFPGETVRLPRWQAGNAPQGLAVTLLADYTLASRAALPSAAIVALLGEAGVSHAGARAAISRLARRGVLEVSRQGRNSSYRLTSAAALVLSTGGRAIVSSAAGTKTWDQQWTLIAFSLPRDAVTQRRELRSRLRWLGYAPLYDGLWISPRDLTERTRTQLARLTFGTLTVFRARHVDLDSTIRRDPMDAWDTDAIARQYESFIRQWSPLPDRIHAARIVGADAVRARTEVMDSYRRLPILDPQLPIQLLPPGWLREPARNLFAEVYDGLATPAEDYVRAVASRFTTDPLPGIRAHTVADLLSGLSDTRDTDESSAEPSRS</sequence>
<reference evidence="4 5" key="1">
    <citation type="submission" date="2017-04" db="EMBL/GenBank/DDBJ databases">
        <authorList>
            <person name="Afonso C.L."/>
            <person name="Miller P.J."/>
            <person name="Scott M.A."/>
            <person name="Spackman E."/>
            <person name="Goraichik I."/>
            <person name="Dimitrov K.M."/>
            <person name="Suarez D.L."/>
            <person name="Swayne D.E."/>
        </authorList>
    </citation>
    <scope>NUCLEOTIDE SEQUENCE [LARGE SCALE GENOMIC DNA]</scope>
    <source>
        <strain evidence="4 5">DSM 43828</strain>
    </source>
</reference>
<dbReference type="RefSeq" id="WP_051895597.1">
    <property type="nucleotide sequence ID" value="NZ_FWXV01000011.1"/>
</dbReference>
<dbReference type="InterPro" id="IPR011965">
    <property type="entry name" value="PaaX_trns_reg"/>
</dbReference>
<dbReference type="EMBL" id="FWXV01000011">
    <property type="protein sequence ID" value="SMD25287.1"/>
    <property type="molecule type" value="Genomic_DNA"/>
</dbReference>
<name>A0A1W2FTH9_KIBAR</name>
<evidence type="ECO:0000313" key="5">
    <source>
        <dbReference type="Proteomes" id="UP000192674"/>
    </source>
</evidence>
<feature type="domain" description="Transcriptional repressor PaaX-like N-terminal" evidence="1">
    <location>
        <begin position="28"/>
        <end position="93"/>
    </location>
</feature>
<dbReference type="InterPro" id="IPR013225">
    <property type="entry name" value="PaaX_C"/>
</dbReference>
<dbReference type="Pfam" id="PF08223">
    <property type="entry name" value="PaaX_C"/>
    <property type="match status" value="1"/>
</dbReference>
<dbReference type="PIRSF" id="PIRSF020623">
    <property type="entry name" value="PaaX"/>
    <property type="match status" value="1"/>
</dbReference>
<evidence type="ECO:0000313" key="4">
    <source>
        <dbReference type="EMBL" id="SMD25287.1"/>
    </source>
</evidence>
<feature type="domain" description="Transcriptional repressor PaaX-like central Cas2-like" evidence="3">
    <location>
        <begin position="114"/>
        <end position="188"/>
    </location>
</feature>